<reference evidence="2" key="1">
    <citation type="journal article" date="2015" name="Genome Announc.">
        <title>Draft genome sequence of the fungus Penicillium brasilianum MG11.</title>
        <authorList>
            <person name="Horn F."/>
            <person name="Linde J."/>
            <person name="Mattern D.J."/>
            <person name="Walther G."/>
            <person name="Guthke R."/>
            <person name="Brakhage A.A."/>
            <person name="Valiante V."/>
        </authorList>
    </citation>
    <scope>NUCLEOTIDE SEQUENCE [LARGE SCALE GENOMIC DNA]</scope>
    <source>
        <strain evidence="2">MG11</strain>
    </source>
</reference>
<evidence type="ECO:0000313" key="2">
    <source>
        <dbReference type="Proteomes" id="UP000042958"/>
    </source>
</evidence>
<proteinExistence type="predicted"/>
<dbReference type="Proteomes" id="UP000042958">
    <property type="component" value="Unassembled WGS sequence"/>
</dbReference>
<organism evidence="1 2">
    <name type="scientific">Penicillium brasilianum</name>
    <dbReference type="NCBI Taxonomy" id="104259"/>
    <lineage>
        <taxon>Eukaryota</taxon>
        <taxon>Fungi</taxon>
        <taxon>Dikarya</taxon>
        <taxon>Ascomycota</taxon>
        <taxon>Pezizomycotina</taxon>
        <taxon>Eurotiomycetes</taxon>
        <taxon>Eurotiomycetidae</taxon>
        <taxon>Eurotiales</taxon>
        <taxon>Aspergillaceae</taxon>
        <taxon>Penicillium</taxon>
    </lineage>
</organism>
<dbReference type="EMBL" id="CDHK01000008">
    <property type="protein sequence ID" value="CEJ59959.1"/>
    <property type="molecule type" value="Genomic_DNA"/>
</dbReference>
<protein>
    <submittedName>
        <fullName evidence="1">Uncharacterized protein</fullName>
    </submittedName>
</protein>
<dbReference type="STRING" id="104259.A0A0F7TTG6"/>
<dbReference type="OrthoDB" id="4364812at2759"/>
<evidence type="ECO:0000313" key="1">
    <source>
        <dbReference type="EMBL" id="CEJ59959.1"/>
    </source>
</evidence>
<dbReference type="AlphaFoldDB" id="A0A0F7TTG6"/>
<sequence>MAEFFISQTDLFLLKHWQEDSPLSIDAQREQIFAKWVALGVRDREPYQQQHSRLRDLPTHSKELLNRIRLPAERRPATDLEPYWLRTCYEPESEEAWTKIENELELFFGTPPPIYNDPTLYNFGDNWEKIFLHTPQLLYNTCLAEKHEEYVAEALQEGIEAENFDEEQYDSEDAMPWMTYYSEYLWRLAAGRIYIADAKTLASKRRNAGKILAVCYDKCGRGIGCYRQNLDKAVVESGCFRYLLKDHACMLGEC</sequence>
<gene>
    <name evidence="1" type="ORF">PMG11_08557</name>
</gene>
<keyword evidence="2" id="KW-1185">Reference proteome</keyword>
<accession>A0A0F7TTG6</accession>
<name>A0A0F7TTG6_PENBI</name>